<feature type="domain" description="Calponin-homology (CH)" evidence="2">
    <location>
        <begin position="7"/>
        <end position="110"/>
    </location>
</feature>
<accession>A0ABD0LGX4</accession>
<feature type="compositionally biased region" description="Basic and acidic residues" evidence="1">
    <location>
        <begin position="1404"/>
        <end position="1417"/>
    </location>
</feature>
<feature type="compositionally biased region" description="Basic and acidic residues" evidence="1">
    <location>
        <begin position="372"/>
        <end position="424"/>
    </location>
</feature>
<organism evidence="3 4">
    <name type="scientific">Batillaria attramentaria</name>
    <dbReference type="NCBI Taxonomy" id="370345"/>
    <lineage>
        <taxon>Eukaryota</taxon>
        <taxon>Metazoa</taxon>
        <taxon>Spiralia</taxon>
        <taxon>Lophotrochozoa</taxon>
        <taxon>Mollusca</taxon>
        <taxon>Gastropoda</taxon>
        <taxon>Caenogastropoda</taxon>
        <taxon>Sorbeoconcha</taxon>
        <taxon>Cerithioidea</taxon>
        <taxon>Batillariidae</taxon>
        <taxon>Batillaria</taxon>
    </lineage>
</organism>
<feature type="compositionally biased region" description="Low complexity" evidence="1">
    <location>
        <begin position="677"/>
        <end position="693"/>
    </location>
</feature>
<feature type="compositionally biased region" description="Low complexity" evidence="1">
    <location>
        <begin position="475"/>
        <end position="486"/>
    </location>
</feature>
<feature type="compositionally biased region" description="Basic and acidic residues" evidence="1">
    <location>
        <begin position="701"/>
        <end position="712"/>
    </location>
</feature>
<feature type="region of interest" description="Disordered" evidence="1">
    <location>
        <begin position="1529"/>
        <end position="1720"/>
    </location>
</feature>
<dbReference type="Gene3D" id="1.10.418.10">
    <property type="entry name" value="Calponin-like domain"/>
    <property type="match status" value="1"/>
</dbReference>
<feature type="compositionally biased region" description="Basic and acidic residues" evidence="1">
    <location>
        <begin position="299"/>
        <end position="309"/>
    </location>
</feature>
<feature type="compositionally biased region" description="Polar residues" evidence="1">
    <location>
        <begin position="1146"/>
        <end position="1155"/>
    </location>
</feature>
<feature type="compositionally biased region" description="Basic and acidic residues" evidence="1">
    <location>
        <begin position="746"/>
        <end position="765"/>
    </location>
</feature>
<feature type="region of interest" description="Disordered" evidence="1">
    <location>
        <begin position="1386"/>
        <end position="1462"/>
    </location>
</feature>
<feature type="compositionally biased region" description="Low complexity" evidence="1">
    <location>
        <begin position="882"/>
        <end position="904"/>
    </location>
</feature>
<dbReference type="SMART" id="SM00033">
    <property type="entry name" value="CH"/>
    <property type="match status" value="1"/>
</dbReference>
<feature type="compositionally biased region" description="Polar residues" evidence="1">
    <location>
        <begin position="1015"/>
        <end position="1029"/>
    </location>
</feature>
<feature type="compositionally biased region" description="Basic and acidic residues" evidence="1">
    <location>
        <begin position="1030"/>
        <end position="1045"/>
    </location>
</feature>
<dbReference type="EMBL" id="JACVVK020000050">
    <property type="protein sequence ID" value="KAK7498592.1"/>
    <property type="molecule type" value="Genomic_DNA"/>
</dbReference>
<sequence length="1754" mass="196330">MELPSTMRKPEVYLSWANSVLCEVNRSVDSVGAVQDGKILCELIDILAPDAGLMAKIQASDTSTQRAYIQTALDHMKNHGIKITFSAQDIVDGDIKSLLDVMWLLILNYGIHFIGQNAYQRSVGIGKKNLLEWCQGELEFVYRKLVHQASPKDKVTYLYKLLEEIEERYGIRRTIISPNDIIDGTVDEHTLMIYLSLLKRRVCNTARSSRREMLSVDGKEAALARIQERNRSMSEEAEARRRMSELAPTQNRESRPTRSASVDSSLPQVSRAAFQARSQESVEDGSDWFSSSNGSLVSGRERNSSHDRGSNLQAEAEQVLLQTISERVKEHMPNSDRDEDKDTDASHSHSERETETLSEFSSSALDEGYVTQRKDQARSKKAHAKDLERPREQTSVKRPAEKDNSNGSEVKKPVESRNVEDKGTVKIKIKRPTDYYLQWEETIDRLSHGPLPPPDVSDMSPRSPREILGGIGNFQGSRSRSLSQGSDTDLYSGAKVSVLERGEYFERRSGSSSPSSMQRRRGRGPAGGSRSLSWDHPSYAPERQVGTQRERTSSSPSSSRVSERTYSLQYTNGRVEPVREMSENGRGSVDKSQRNEEGASRGSISLPSGGSEANNQAYGNLLERLEELSRSGRAQRVILPDLGPDAPVLMIPGQGQEVLLLFDALRRARLEVDLSMPKSNGNGGSPSQPSGPQATEGGEETDLKKLSEREEGSGGGARKSPPTTSEAQDTVTSLPRPTPHQHHSPKPADIRVADLRSGGVRDARRTQSPSKRATSPLVTNSADSSRYQSLSPQRELGPEQAQSRLDRSSLERNGSPLRDFNSQSRDRRTDWSSTGRHYSAGGNSSSPSGSRRYESSPLRDTLSPSGSPYRHSLPKSQFNYQSSSPLRPHSPRSSPLRPHSSLSSQRINHTPERLPRLNLPEDNDSPRPRVGGLGRVPRREAWERQRQRKETPSFDTSNVDSIAQAKFIEILCKEIEELKHKIEDMEDSQVESSPERRGSPARGRQALENGYAPSRTGQNELSNSYSIRSEIQETDNKMLLARRDTSLSPRRPSPRRWQATTASRSLSSSPRRLSPVPRTGLSSSNQPEQTTSSSGRVKSRQTPPPERGDNLSSRKRTADAHPSDGSLRLHARSESPTENGIKAKTTDVSETGSTARSGRAISLGYKSPIRSVTQEIWGKDLTSVEGLEPDRHETYRRLISLRNVSEEDVIELKQALASAVVENDILQAKLNNARHEIQGKLSKTNEVLDDCRRHLAKSQAENMELRTALERERERSATLEGRVREMDIVAQQARADNEELEEELDHTLSMLDRSLSETKPGIDALKQENAELHGQATVFQTENSSLKREMDELRRSHTKAVHTIRELRTCLDEAREERDDLQQRVHELERSQSESKVQSILSHYQEKGARDETEREYNSSGLSQSSDRFTRNHRRTSTRNDEVTPGNTPSKGATPNVSGIAPRVASPVRGLNYSFEEVSAPTVPSTYREIYPHRKPRYQSLSAERYASPERVESPVNFIDYPDLQHYPTKLDPVDLGDSYLSRSQQEDEGGFSRSARPTSRDSSPIRKPIPSYRPYRSDTSSSYTVLAERSSEVLGSARSTSPQTRGRSPVRLSQSMREVRSSSQSPRRGLSSDTLNRSYDSLFDRNKMRSASTSPGRYGEGRRGILKNGSSASSHPRDRSLSPRYASRSHSPPTRLSPENKKDKPAAKKKLMFTKTEAGEIARNLQREFDKEDSMLDKLRQKHSTKSWFELQL</sequence>
<feature type="compositionally biased region" description="Polar residues" evidence="1">
    <location>
        <begin position="1445"/>
        <end position="1457"/>
    </location>
</feature>
<evidence type="ECO:0000313" key="3">
    <source>
        <dbReference type="EMBL" id="KAK7498592.1"/>
    </source>
</evidence>
<reference evidence="3 4" key="1">
    <citation type="journal article" date="2023" name="Sci. Data">
        <title>Genome assembly of the Korean intertidal mud-creeper Batillaria attramentaria.</title>
        <authorList>
            <person name="Patra A.K."/>
            <person name="Ho P.T."/>
            <person name="Jun S."/>
            <person name="Lee S.J."/>
            <person name="Kim Y."/>
            <person name="Won Y.J."/>
        </authorList>
    </citation>
    <scope>NUCLEOTIDE SEQUENCE [LARGE SCALE GENOMIC DNA]</scope>
    <source>
        <strain evidence="3">Wonlab-2016</strain>
    </source>
</reference>
<feature type="compositionally biased region" description="Basic and acidic residues" evidence="1">
    <location>
        <begin position="328"/>
        <end position="355"/>
    </location>
</feature>
<evidence type="ECO:0000313" key="4">
    <source>
        <dbReference type="Proteomes" id="UP001519460"/>
    </source>
</evidence>
<feature type="region of interest" description="Disordered" evidence="1">
    <location>
        <begin position="982"/>
        <end position="1155"/>
    </location>
</feature>
<feature type="compositionally biased region" description="Polar residues" evidence="1">
    <location>
        <begin position="602"/>
        <end position="612"/>
    </location>
</feature>
<feature type="compositionally biased region" description="Low complexity" evidence="1">
    <location>
        <begin position="1622"/>
        <end position="1633"/>
    </location>
</feature>
<evidence type="ECO:0000256" key="1">
    <source>
        <dbReference type="SAM" id="MobiDB-lite"/>
    </source>
</evidence>
<feature type="compositionally biased region" description="Basic and acidic residues" evidence="1">
    <location>
        <begin position="937"/>
        <end position="952"/>
    </location>
</feature>
<feature type="compositionally biased region" description="Basic and acidic residues" evidence="1">
    <location>
        <begin position="498"/>
        <end position="509"/>
    </location>
</feature>
<feature type="region of interest" description="Disordered" evidence="1">
    <location>
        <begin position="227"/>
        <end position="312"/>
    </location>
</feature>
<dbReference type="PROSITE" id="PS50021">
    <property type="entry name" value="CH"/>
    <property type="match status" value="1"/>
</dbReference>
<feature type="compositionally biased region" description="Polar residues" evidence="1">
    <location>
        <begin position="1080"/>
        <end position="1096"/>
    </location>
</feature>
<proteinExistence type="predicted"/>
<feature type="region of interest" description="Disordered" evidence="1">
    <location>
        <begin position="443"/>
        <end position="612"/>
    </location>
</feature>
<feature type="compositionally biased region" description="Basic and acidic residues" evidence="1">
    <location>
        <begin position="576"/>
        <end position="599"/>
    </location>
</feature>
<dbReference type="CDD" id="cd00014">
    <property type="entry name" value="CH_SF"/>
    <property type="match status" value="1"/>
</dbReference>
<dbReference type="Pfam" id="PF00307">
    <property type="entry name" value="CH"/>
    <property type="match status" value="1"/>
</dbReference>
<comment type="caution">
    <text evidence="3">The sequence shown here is derived from an EMBL/GenBank/DDBJ whole genome shotgun (WGS) entry which is preliminary data.</text>
</comment>
<feature type="region of interest" description="Disordered" evidence="1">
    <location>
        <begin position="675"/>
        <end position="959"/>
    </location>
</feature>
<dbReference type="InterPro" id="IPR001715">
    <property type="entry name" value="CH_dom"/>
</dbReference>
<name>A0ABD0LGX4_9CAEN</name>
<feature type="region of interest" description="Disordered" evidence="1">
    <location>
        <begin position="328"/>
        <end position="431"/>
    </location>
</feature>
<feature type="compositionally biased region" description="Polar residues" evidence="1">
    <location>
        <begin position="721"/>
        <end position="735"/>
    </location>
</feature>
<feature type="compositionally biased region" description="Polar residues" evidence="1">
    <location>
        <begin position="247"/>
        <end position="268"/>
    </location>
</feature>
<evidence type="ECO:0000259" key="2">
    <source>
        <dbReference type="PROSITE" id="PS50021"/>
    </source>
</evidence>
<feature type="compositionally biased region" description="Low complexity" evidence="1">
    <location>
        <begin position="838"/>
        <end position="850"/>
    </location>
</feature>
<protein>
    <recommendedName>
        <fullName evidence="2">Calponin-homology (CH) domain-containing protein</fullName>
    </recommendedName>
</protein>
<dbReference type="InterPro" id="IPR036872">
    <property type="entry name" value="CH_dom_sf"/>
</dbReference>
<feature type="compositionally biased region" description="Low complexity" evidence="1">
    <location>
        <begin position="1063"/>
        <end position="1075"/>
    </location>
</feature>
<feature type="compositionally biased region" description="Low complexity" evidence="1">
    <location>
        <begin position="553"/>
        <end position="567"/>
    </location>
</feature>
<feature type="compositionally biased region" description="Basic and acidic residues" evidence="1">
    <location>
        <begin position="227"/>
        <end position="244"/>
    </location>
</feature>
<feature type="compositionally biased region" description="Polar residues" evidence="1">
    <location>
        <begin position="766"/>
        <end position="792"/>
    </location>
</feature>
<dbReference type="SUPFAM" id="SSF47576">
    <property type="entry name" value="Calponin-homology domain, CH-domain"/>
    <property type="match status" value="1"/>
</dbReference>
<gene>
    <name evidence="3" type="ORF">BaRGS_00010252</name>
</gene>
<dbReference type="Gene3D" id="1.10.287.1490">
    <property type="match status" value="1"/>
</dbReference>
<feature type="compositionally biased region" description="Polar residues" evidence="1">
    <location>
        <begin position="1598"/>
        <end position="1617"/>
    </location>
</feature>
<feature type="compositionally biased region" description="Polar residues" evidence="1">
    <location>
        <begin position="1418"/>
        <end position="1427"/>
    </location>
</feature>
<keyword evidence="4" id="KW-1185">Reference proteome</keyword>
<dbReference type="Proteomes" id="UP001519460">
    <property type="component" value="Unassembled WGS sequence"/>
</dbReference>